<dbReference type="EMBL" id="VUMT01000003">
    <property type="protein sequence ID" value="MSS62899.1"/>
    <property type="molecule type" value="Genomic_DNA"/>
</dbReference>
<keyword evidence="2" id="KW-0812">Transmembrane</keyword>
<gene>
    <name evidence="3" type="ORF">FYJ58_03280</name>
</gene>
<organism evidence="3 4">
    <name type="scientific">Velocimicrobium porci</name>
    <dbReference type="NCBI Taxonomy" id="2606634"/>
    <lineage>
        <taxon>Bacteria</taxon>
        <taxon>Bacillati</taxon>
        <taxon>Bacillota</taxon>
        <taxon>Clostridia</taxon>
        <taxon>Lachnospirales</taxon>
        <taxon>Lachnospiraceae</taxon>
        <taxon>Velocimicrobium</taxon>
    </lineage>
</organism>
<evidence type="ECO:0008006" key="5">
    <source>
        <dbReference type="Google" id="ProtNLM"/>
    </source>
</evidence>
<evidence type="ECO:0000256" key="1">
    <source>
        <dbReference type="SAM" id="MobiDB-lite"/>
    </source>
</evidence>
<feature type="region of interest" description="Disordered" evidence="1">
    <location>
        <begin position="267"/>
        <end position="293"/>
    </location>
</feature>
<keyword evidence="2" id="KW-1133">Transmembrane helix</keyword>
<proteinExistence type="predicted"/>
<reference evidence="3 4" key="1">
    <citation type="submission" date="2019-08" db="EMBL/GenBank/DDBJ databases">
        <title>In-depth cultivation of the pig gut microbiome towards novel bacterial diversity and tailored functional studies.</title>
        <authorList>
            <person name="Wylensek D."/>
            <person name="Hitch T.C.A."/>
            <person name="Clavel T."/>
        </authorList>
    </citation>
    <scope>NUCLEOTIDE SEQUENCE [LARGE SCALE GENOMIC DNA]</scope>
    <source>
        <strain evidence="3 4">WCA-693-APC-MOT-I</strain>
    </source>
</reference>
<dbReference type="Proteomes" id="UP000482209">
    <property type="component" value="Unassembled WGS sequence"/>
</dbReference>
<dbReference type="AlphaFoldDB" id="A0A6L5XWA8"/>
<dbReference type="RefSeq" id="WP_154517169.1">
    <property type="nucleotide sequence ID" value="NZ_VUMT01000003.1"/>
</dbReference>
<protein>
    <recommendedName>
        <fullName evidence="5">SAF domain-containing protein</fullName>
    </recommendedName>
</protein>
<feature type="transmembrane region" description="Helical" evidence="2">
    <location>
        <begin position="15"/>
        <end position="34"/>
    </location>
</feature>
<accession>A0A6L5XWA8</accession>
<sequence>MRFIKSGNKNNRKKIIAVGILSIVVALLTIKTLIKKEIPLTFWGNKNKLQTMDSDKVQGYRAVRKLRAGEAIKESDIEAVLCSREEKPASLGEILESKTRISLAPGLLLTQLNLSNKEKLADDIRIHNFPYIRLTNRMKKGDYIDVRISFSNGGDFVVLSKKKIEDLTFMDTEGTKANSLWLNITEEELLRLSSAVVDAYLNEGCQIYAIQYIDNSQKPAVINYSVSPFVHQLMRDNPNITKRAENVIEWKLWEEYKRKEEQQKKWLNPEGSLGKNENLTFEAYPEDNTKKVF</sequence>
<comment type="caution">
    <text evidence="3">The sequence shown here is derived from an EMBL/GenBank/DDBJ whole genome shotgun (WGS) entry which is preliminary data.</text>
</comment>
<evidence type="ECO:0000313" key="4">
    <source>
        <dbReference type="Proteomes" id="UP000482209"/>
    </source>
</evidence>
<keyword evidence="4" id="KW-1185">Reference proteome</keyword>
<evidence type="ECO:0000256" key="2">
    <source>
        <dbReference type="SAM" id="Phobius"/>
    </source>
</evidence>
<evidence type="ECO:0000313" key="3">
    <source>
        <dbReference type="EMBL" id="MSS62899.1"/>
    </source>
</evidence>
<name>A0A6L5XWA8_9FIRM</name>
<keyword evidence="2" id="KW-0472">Membrane</keyword>